<dbReference type="PANTHER" id="PTHR45754:SF3">
    <property type="entry name" value="METHYLENETETRAHYDROFOLATE REDUCTASE (NADPH)"/>
    <property type="match status" value="1"/>
</dbReference>
<evidence type="ECO:0000256" key="2">
    <source>
        <dbReference type="ARBA" id="ARBA00004777"/>
    </source>
</evidence>
<dbReference type="UniPathway" id="UPA00193"/>
<keyword evidence="6 11" id="KW-0274">FAD</keyword>
<keyword evidence="8" id="KW-0520">NAD</keyword>
<evidence type="ECO:0000259" key="12">
    <source>
        <dbReference type="Pfam" id="PF21895"/>
    </source>
</evidence>
<evidence type="ECO:0000256" key="7">
    <source>
        <dbReference type="ARBA" id="ARBA00023002"/>
    </source>
</evidence>
<dbReference type="OrthoDB" id="16284at2759"/>
<comment type="cofactor">
    <cofactor evidence="1 11">
        <name>FAD</name>
        <dbReference type="ChEBI" id="CHEBI:57692"/>
    </cofactor>
</comment>
<dbReference type="GO" id="GO:0035999">
    <property type="term" value="P:tetrahydrofolate interconversion"/>
    <property type="evidence" value="ECO:0007669"/>
    <property type="project" value="UniProtKB-UniPathway"/>
</dbReference>
<dbReference type="SUPFAM" id="SSF51730">
    <property type="entry name" value="FAD-linked oxidoreductase"/>
    <property type="match status" value="1"/>
</dbReference>
<dbReference type="AlphaFoldDB" id="A0A368SD36"/>
<evidence type="ECO:0000256" key="1">
    <source>
        <dbReference type="ARBA" id="ARBA00001974"/>
    </source>
</evidence>
<evidence type="ECO:0000256" key="11">
    <source>
        <dbReference type="RuleBase" id="RU003862"/>
    </source>
</evidence>
<feature type="domain" description="MTHFR SAM-binding regulatory" evidence="12">
    <location>
        <begin position="310"/>
        <end position="574"/>
    </location>
</feature>
<dbReference type="NCBIfam" id="TIGR00677">
    <property type="entry name" value="fadh2_euk"/>
    <property type="match status" value="1"/>
</dbReference>
<comment type="function">
    <text evidence="10">The probable reversibility of the MTHFR reaction in plants suggests that they can metabolize the methyl group of 5,10-methylenetetrahydrofolate to serine, sugars and starch.</text>
</comment>
<comment type="similarity">
    <text evidence="3 11">Belongs to the methylenetetrahydrofolate reductase family.</text>
</comment>
<evidence type="ECO:0000256" key="4">
    <source>
        <dbReference type="ARBA" id="ARBA00011738"/>
    </source>
</evidence>
<reference evidence="13" key="2">
    <citation type="submission" date="2015-07" db="EMBL/GenBank/DDBJ databases">
        <authorList>
            <person name="Noorani M."/>
        </authorList>
    </citation>
    <scope>NUCLEOTIDE SEQUENCE</scope>
    <source>
        <strain evidence="13">Yugu1</strain>
    </source>
</reference>
<name>A0A368SD36_SETIT</name>
<accession>A0A368SD36</accession>
<evidence type="ECO:0000256" key="6">
    <source>
        <dbReference type="ARBA" id="ARBA00022827"/>
    </source>
</evidence>
<keyword evidence="7 11" id="KW-0560">Oxidoreductase</keyword>
<dbReference type="InterPro" id="IPR029041">
    <property type="entry name" value="FAD-linked_oxidoreductase-like"/>
</dbReference>
<evidence type="ECO:0000256" key="10">
    <source>
        <dbReference type="ARBA" id="ARBA00053514"/>
    </source>
</evidence>
<evidence type="ECO:0000256" key="3">
    <source>
        <dbReference type="ARBA" id="ARBA00006743"/>
    </source>
</evidence>
<keyword evidence="5 11" id="KW-0285">Flavoprotein</keyword>
<dbReference type="Pfam" id="PF21895">
    <property type="entry name" value="MTHFR_C"/>
    <property type="match status" value="1"/>
</dbReference>
<proteinExistence type="inferred from homology"/>
<dbReference type="EMBL" id="CM003536">
    <property type="protein sequence ID" value="RCV40268.1"/>
    <property type="molecule type" value="Genomic_DNA"/>
</dbReference>
<dbReference type="GO" id="GO:0006555">
    <property type="term" value="P:methionine metabolic process"/>
    <property type="evidence" value="ECO:0007669"/>
    <property type="project" value="InterPro"/>
</dbReference>
<comment type="subunit">
    <text evidence="4">Homodimer.</text>
</comment>
<dbReference type="InterPro" id="IPR004621">
    <property type="entry name" value="Fadh2_euk"/>
</dbReference>
<protein>
    <recommendedName>
        <fullName evidence="11">Methylenetetrahydrofolate reductase</fullName>
    </recommendedName>
</protein>
<dbReference type="InterPro" id="IPR003171">
    <property type="entry name" value="Mehydrof_redctse-like"/>
</dbReference>
<dbReference type="InterPro" id="IPR053806">
    <property type="entry name" value="MTHFR_C"/>
</dbReference>
<dbReference type="PANTHER" id="PTHR45754">
    <property type="entry name" value="METHYLENETETRAHYDROFOLATE REDUCTASE"/>
    <property type="match status" value="1"/>
</dbReference>
<evidence type="ECO:0000256" key="5">
    <source>
        <dbReference type="ARBA" id="ARBA00022630"/>
    </source>
</evidence>
<dbReference type="STRING" id="4555.A0A368SD36"/>
<dbReference type="FunFam" id="3.20.20.220:FF:000005">
    <property type="entry name" value="Methylenetetrahydrofolate reductase"/>
    <property type="match status" value="1"/>
</dbReference>
<dbReference type="CDD" id="cd00537">
    <property type="entry name" value="MTHFR"/>
    <property type="match status" value="1"/>
</dbReference>
<evidence type="ECO:0000256" key="9">
    <source>
        <dbReference type="ARBA" id="ARBA00051201"/>
    </source>
</evidence>
<comment type="catalytic activity">
    <reaction evidence="9">
        <text>(6S)-5-methyl-5,6,7,8-tetrahydrofolate + NAD(+) = (6R)-5,10-methylene-5,6,7,8-tetrahydrofolate + NADH + H(+)</text>
        <dbReference type="Rhea" id="RHEA:19821"/>
        <dbReference type="ChEBI" id="CHEBI:15378"/>
        <dbReference type="ChEBI" id="CHEBI:15636"/>
        <dbReference type="ChEBI" id="CHEBI:18608"/>
        <dbReference type="ChEBI" id="CHEBI:57540"/>
        <dbReference type="ChEBI" id="CHEBI:57945"/>
        <dbReference type="EC" id="1.5.1.54"/>
    </reaction>
</comment>
<dbReference type="GO" id="GO:0106312">
    <property type="term" value="F:methylenetetrahydrofolate reductase (NADH) activity"/>
    <property type="evidence" value="ECO:0007669"/>
    <property type="project" value="UniProtKB-EC"/>
</dbReference>
<evidence type="ECO:0000256" key="8">
    <source>
        <dbReference type="ARBA" id="ARBA00023027"/>
    </source>
</evidence>
<evidence type="ECO:0000313" key="13">
    <source>
        <dbReference type="EMBL" id="RCV40268.1"/>
    </source>
</evidence>
<sequence length="585" mass="65550">MKVIEKIQQAAADGRTAFSFEYFPPKTEEGVENLFERMDRMVAHGPSFCDITWGAGGSTADLTLDIANRMQNMVCVESMMHLTCTNMPVEKIDHALETIKSNGIQNVLALRGDPPHGQDKFVQVEGGFACALDLVKHIRAKYGDYFGITVAGYPEAHPDAIQGEGGATPEAYNNDLAYLKRKVDAGADLIVTQLFYDTDIFLKFVDDCRQIGITCPIVPGIMPINNYKGFIRMTGFCKTKIPAEITDALEPIKENEEAVKEYGVHLGTEMCKKILASGIKTLHLYTLNMEKSAIEILKRLGLIEEFKVSRPLPWRPPTNVFRVKEDVRPIFWANRPKSYIRRTLGWDQYPHGRWGDSRNPSYGALTDHQLQEEWAVPLKSVEDISERFTNFCRGKLTSSPWSELDGLQPETKIIDDQLVKINQKGFLTINSQPAVNGEKSDSPTVGWGGPGGYVYQKAYLEFFCAKEKLDQLVEKIKAFPSLTFIAVNKYGVSASNIPANAVNAVTWGVFPGKEIIQPTVVDSGSFMVWKDEAFEIWTAGWACLFPEEDSSSKELLKKVQDNYYLVSLVDNDYIHGDLFAAFKEI</sequence>
<comment type="pathway">
    <text evidence="2 11">One-carbon metabolism; tetrahydrofolate interconversion.</text>
</comment>
<gene>
    <name evidence="13" type="ORF">SETIT_9G039100v2</name>
</gene>
<reference evidence="13" key="1">
    <citation type="journal article" date="2012" name="Nat. Biotechnol.">
        <title>Reference genome sequence of the model plant Setaria.</title>
        <authorList>
            <person name="Bennetzen J.L."/>
            <person name="Schmutz J."/>
            <person name="Wang H."/>
            <person name="Percifield R."/>
            <person name="Hawkins J."/>
            <person name="Pontaroli A.C."/>
            <person name="Estep M."/>
            <person name="Feng L."/>
            <person name="Vaughn J.N."/>
            <person name="Grimwood J."/>
            <person name="Jenkins J."/>
            <person name="Barry K."/>
            <person name="Lindquist E."/>
            <person name="Hellsten U."/>
            <person name="Deshpande S."/>
            <person name="Wang X."/>
            <person name="Wu X."/>
            <person name="Mitros T."/>
            <person name="Triplett J."/>
            <person name="Yang X."/>
            <person name="Ye C.Y."/>
            <person name="Mauro-Herrera M."/>
            <person name="Wang L."/>
            <person name="Li P."/>
            <person name="Sharma M."/>
            <person name="Sharma R."/>
            <person name="Ronald P.C."/>
            <person name="Panaud O."/>
            <person name="Kellogg E.A."/>
            <person name="Brutnell T.P."/>
            <person name="Doust A.N."/>
            <person name="Tuskan G.A."/>
            <person name="Rokhsar D."/>
            <person name="Devos K.M."/>
        </authorList>
    </citation>
    <scope>NUCLEOTIDE SEQUENCE [LARGE SCALE GENOMIC DNA]</scope>
    <source>
        <strain evidence="13">Yugu1</strain>
    </source>
</reference>
<dbReference type="Gene3D" id="3.20.20.220">
    <property type="match status" value="1"/>
</dbReference>
<organism evidence="13">
    <name type="scientific">Setaria italica</name>
    <name type="common">Foxtail millet</name>
    <name type="synonym">Panicum italicum</name>
    <dbReference type="NCBI Taxonomy" id="4555"/>
    <lineage>
        <taxon>Eukaryota</taxon>
        <taxon>Viridiplantae</taxon>
        <taxon>Streptophyta</taxon>
        <taxon>Embryophyta</taxon>
        <taxon>Tracheophyta</taxon>
        <taxon>Spermatophyta</taxon>
        <taxon>Magnoliopsida</taxon>
        <taxon>Liliopsida</taxon>
        <taxon>Poales</taxon>
        <taxon>Poaceae</taxon>
        <taxon>PACMAD clade</taxon>
        <taxon>Panicoideae</taxon>
        <taxon>Panicodae</taxon>
        <taxon>Paniceae</taxon>
        <taxon>Cenchrinae</taxon>
        <taxon>Setaria</taxon>
    </lineage>
</organism>
<dbReference type="Pfam" id="PF02219">
    <property type="entry name" value="MTHFR"/>
    <property type="match status" value="1"/>
</dbReference>